<comment type="caution">
    <text evidence="3">The sequence shown here is derived from an EMBL/GenBank/DDBJ whole genome shotgun (WGS) entry which is preliminary data.</text>
</comment>
<name>A0A158AR05_9BURK</name>
<dbReference type="AlphaFoldDB" id="A0A158AR05"/>
<proteinExistence type="predicted"/>
<dbReference type="GO" id="GO:0003723">
    <property type="term" value="F:RNA binding"/>
    <property type="evidence" value="ECO:0007669"/>
    <property type="project" value="UniProtKB-KW"/>
</dbReference>
<accession>A0A158AR05</accession>
<evidence type="ECO:0000256" key="1">
    <source>
        <dbReference type="PROSITE-ProRule" id="PRU00182"/>
    </source>
</evidence>
<dbReference type="OrthoDB" id="2086224at2"/>
<dbReference type="Proteomes" id="UP000054851">
    <property type="component" value="Unassembled WGS sequence"/>
</dbReference>
<protein>
    <submittedName>
        <fullName evidence="3">Alpha/beta hydrolase fold protein</fullName>
    </submittedName>
</protein>
<dbReference type="SUPFAM" id="SSF53474">
    <property type="entry name" value="alpha/beta-Hydrolases"/>
    <property type="match status" value="1"/>
</dbReference>
<dbReference type="STRING" id="1777140.AWB79_02683"/>
<keyword evidence="3" id="KW-0378">Hydrolase</keyword>
<sequence>MLRHYPSTLEGECRPSSEADSAAYAEGPRWADDLAAVIESAHAVRPVLVDWSLGGAVISKYLAASGDNGIAGAVYVDGVIELKPDQIVSHPDVYRDMVSHDLKRISMVNEPSSHCAFTQPDRITFERLRANAAIASWQMQSSA</sequence>
<evidence type="ECO:0000313" key="3">
    <source>
        <dbReference type="EMBL" id="SAK60139.1"/>
    </source>
</evidence>
<keyword evidence="4" id="KW-1185">Reference proteome</keyword>
<reference evidence="3" key="1">
    <citation type="submission" date="2016-01" db="EMBL/GenBank/DDBJ databases">
        <authorList>
            <person name="Peeters C."/>
        </authorList>
    </citation>
    <scope>NUCLEOTIDE SEQUENCE</scope>
    <source>
        <strain evidence="3">LMG 29322</strain>
    </source>
</reference>
<dbReference type="GO" id="GO:0016787">
    <property type="term" value="F:hydrolase activity"/>
    <property type="evidence" value="ECO:0007669"/>
    <property type="project" value="UniProtKB-KW"/>
</dbReference>
<dbReference type="RefSeq" id="WP_061167909.1">
    <property type="nucleotide sequence ID" value="NZ_FCOA02000007.1"/>
</dbReference>
<evidence type="ECO:0000256" key="2">
    <source>
        <dbReference type="SAM" id="MobiDB-lite"/>
    </source>
</evidence>
<dbReference type="InterPro" id="IPR029058">
    <property type="entry name" value="AB_hydrolase_fold"/>
</dbReference>
<keyword evidence="1" id="KW-0694">RNA-binding</keyword>
<evidence type="ECO:0000313" key="4">
    <source>
        <dbReference type="Proteomes" id="UP000054851"/>
    </source>
</evidence>
<dbReference type="PROSITE" id="PS50889">
    <property type="entry name" value="S4"/>
    <property type="match status" value="1"/>
</dbReference>
<gene>
    <name evidence="3" type="ORF">AWB79_02683</name>
</gene>
<feature type="region of interest" description="Disordered" evidence="2">
    <location>
        <begin position="1"/>
        <end position="20"/>
    </location>
</feature>
<organism evidence="3 4">
    <name type="scientific">Caballeronia hypogeia</name>
    <dbReference type="NCBI Taxonomy" id="1777140"/>
    <lineage>
        <taxon>Bacteria</taxon>
        <taxon>Pseudomonadati</taxon>
        <taxon>Pseudomonadota</taxon>
        <taxon>Betaproteobacteria</taxon>
        <taxon>Burkholderiales</taxon>
        <taxon>Burkholderiaceae</taxon>
        <taxon>Caballeronia</taxon>
    </lineage>
</organism>
<dbReference type="EMBL" id="FCOA02000007">
    <property type="protein sequence ID" value="SAK60139.1"/>
    <property type="molecule type" value="Genomic_DNA"/>
</dbReference>
<dbReference type="Gene3D" id="3.40.50.1820">
    <property type="entry name" value="alpha/beta hydrolase"/>
    <property type="match status" value="1"/>
</dbReference>